<dbReference type="AlphaFoldDB" id="R4GN79"/>
<dbReference type="ExpressionAtlas" id="R4GN79">
    <property type="expression patterns" value="baseline and differential"/>
</dbReference>
<dbReference type="Proteomes" id="UP000005640">
    <property type="component" value="Chromosome 19"/>
</dbReference>
<name>R4GN79_HUMAN</name>
<dbReference type="ChiTaRS" id="POLRMT">
    <property type="organism name" value="human"/>
</dbReference>
<reference evidence="2 3" key="1">
    <citation type="journal article" date="2001" name="Nature">
        <title>Initial sequencing and analysis of the human genome.</title>
        <authorList>
            <consortium name="International Human Genome Sequencing Consortium"/>
            <person name="Lander E.S."/>
            <person name="Linton L.M."/>
            <person name="Birren B."/>
            <person name="Nusbaum C."/>
            <person name="Zody M.C."/>
            <person name="Baldwin J."/>
            <person name="Devon K."/>
            <person name="Dewar K."/>
            <person name="Doyle M."/>
            <person name="FitzHugh W."/>
            <person name="Funke R."/>
            <person name="Gage D."/>
            <person name="Harris K."/>
            <person name="Heaford A."/>
            <person name="Howland J."/>
            <person name="Kann L."/>
            <person name="Lehoczky J."/>
            <person name="LeVine R."/>
            <person name="McEwan P."/>
            <person name="McKernan K."/>
            <person name="Meldrim J."/>
            <person name="Mesirov J.P."/>
            <person name="Miranda C."/>
            <person name="Morris W."/>
            <person name="Naylor J."/>
            <person name="Raymond C."/>
            <person name="Rosetti M."/>
            <person name="Santos R."/>
            <person name="Sheridan A."/>
            <person name="Sougnez C."/>
            <person name="Stange-Thomann N."/>
            <person name="Stojanovic N."/>
            <person name="Subramanian A."/>
            <person name="Wyman D."/>
            <person name="Rogers J."/>
            <person name="Sulston J."/>
            <person name="Ainscough R."/>
            <person name="Beck S."/>
            <person name="Bentley D."/>
            <person name="Burton J."/>
            <person name="Clee C."/>
            <person name="Carter N."/>
            <person name="Coulson A."/>
            <person name="Deadman R."/>
            <person name="Deloukas P."/>
            <person name="Dunham A."/>
            <person name="Dunham I."/>
            <person name="Durbin R."/>
            <person name="French L."/>
            <person name="Grafham D."/>
            <person name="Gregory S."/>
            <person name="Hubbard T."/>
            <person name="Humphray S."/>
            <person name="Hunt A."/>
            <person name="Jones M."/>
            <person name="Lloyd C."/>
            <person name="McMurray A."/>
            <person name="Matthews L."/>
            <person name="Mercer S."/>
            <person name="Milne S."/>
            <person name="Mullikin J.C."/>
            <person name="Mungall A."/>
            <person name="Plumb R."/>
            <person name="Ross M."/>
            <person name="Shownkeen R."/>
            <person name="Sims S."/>
            <person name="Waterston R.H."/>
            <person name="Wilson R.K."/>
            <person name="Hillier L.W."/>
            <person name="McPherson J.D."/>
            <person name="Marra M.A."/>
            <person name="Mardis E.R."/>
            <person name="Fulton L.A."/>
            <person name="Chinwalla A.T."/>
            <person name="Pepin K.H."/>
            <person name="Gish W.R."/>
            <person name="Chissoe S.L."/>
            <person name="Wendl M.C."/>
            <person name="Delehaunty K.D."/>
            <person name="Miner T.L."/>
            <person name="Delehaunty A."/>
            <person name="Kramer J.B."/>
            <person name="Cook L.L."/>
            <person name="Fulton R.S."/>
            <person name="Johnson D.L."/>
            <person name="Minx P.J."/>
            <person name="Clifton S.W."/>
            <person name="Hawkins T."/>
            <person name="Branscomb E."/>
            <person name="Predki P."/>
            <person name="Richardson P."/>
            <person name="Wenning S."/>
            <person name="Slezak T."/>
            <person name="Doggett N."/>
            <person name="Cheng J.F."/>
            <person name="Olsen A."/>
            <person name="Lucas S."/>
            <person name="Elkin C."/>
            <person name="Uberbacher E."/>
            <person name="Frazier M."/>
            <person name="Gibbs R.A."/>
            <person name="Muzny D.M."/>
            <person name="Scherer S.E."/>
            <person name="Bouck J.B."/>
            <person name="Sodergren E.J."/>
            <person name="Worley K.C."/>
            <person name="Rives C.M."/>
            <person name="Gorrell J.H."/>
            <person name="Metzker M.L."/>
            <person name="Naylor S.L."/>
            <person name="Kucherlapati R.S."/>
            <person name="Nelson D.L."/>
            <person name="Weinstock G.M."/>
            <person name="Sakaki Y."/>
            <person name="Fujiyama A."/>
            <person name="Hattori M."/>
            <person name="Yada T."/>
            <person name="Toyoda A."/>
            <person name="Itoh T."/>
            <person name="Kawagoe C."/>
            <person name="Watanabe H."/>
            <person name="Totoki Y."/>
            <person name="Taylor T."/>
            <person name="Weissenbach J."/>
            <person name="Heilig R."/>
            <person name="Saurin W."/>
            <person name="Artiguenave F."/>
            <person name="Brottier P."/>
            <person name="Bruls T."/>
            <person name="Pelletier E."/>
            <person name="Robert C."/>
            <person name="Wincker P."/>
            <person name="Smith D.R."/>
            <person name="Doucette-Stamm L."/>
            <person name="Rubenfield M."/>
            <person name="Weinstock K."/>
            <person name="Lee H.M."/>
            <person name="Dubois J."/>
            <person name="Rosenthal A."/>
            <person name="Platzer M."/>
            <person name="Nyakatura G."/>
            <person name="Taudien S."/>
            <person name="Rump A."/>
            <person name="Yang H."/>
            <person name="Yu J."/>
            <person name="Wang J."/>
            <person name="Huang G."/>
            <person name="Gu J."/>
            <person name="Hood L."/>
            <person name="Rowen L."/>
            <person name="Madan A."/>
            <person name="Qin S."/>
            <person name="Davis R.W."/>
            <person name="Federspiel N.A."/>
            <person name="Abola A.P."/>
            <person name="Proctor M.J."/>
            <person name="Myers R.M."/>
            <person name="Schmutz J."/>
            <person name="Dickson M."/>
            <person name="Grimwood J."/>
            <person name="Cox D.R."/>
            <person name="Olson M.V."/>
            <person name="Kaul R."/>
            <person name="Raymond C."/>
            <person name="Shimizu N."/>
            <person name="Kawasaki K."/>
            <person name="Minoshima S."/>
            <person name="Evans G.A."/>
            <person name="Athanasiou M."/>
            <person name="Schultz R."/>
            <person name="Roe B.A."/>
            <person name="Chen F."/>
            <person name="Pan H."/>
            <person name="Ramser J."/>
            <person name="Lehrach H."/>
            <person name="Reinhardt R."/>
            <person name="McCombie W.R."/>
            <person name="de la Bastide M."/>
            <person name="Dedhia N."/>
            <person name="Blocker H."/>
            <person name="Hornischer K."/>
            <person name="Nordsiek G."/>
            <person name="Agarwala R."/>
            <person name="Aravind L."/>
            <person name="Bailey J.A."/>
            <person name="Bateman A."/>
            <person name="Batzoglou S."/>
            <person name="Birney E."/>
            <person name="Bork P."/>
            <person name="Brown D.G."/>
            <person name="Burge C.B."/>
            <person name="Cerutti L."/>
            <person name="Chen H.C."/>
            <person name="Church D."/>
            <person name="Clamp M."/>
            <person name="Copley R.R."/>
            <person name="Doerks T."/>
            <person name="Eddy S.R."/>
            <person name="Eichler E.E."/>
            <person name="Furey T.S."/>
            <person name="Galagan J."/>
            <person name="Gilbert J.G."/>
            <person name="Harmon C."/>
            <person name="Hayashizaki Y."/>
            <person name="Haussler D."/>
            <person name="Hermjakob H."/>
            <person name="Hokamp K."/>
            <person name="Jang W."/>
            <person name="Johnson L.S."/>
            <person name="Jones T.A."/>
            <person name="Kasif S."/>
            <person name="Kaspryzk A."/>
            <person name="Kennedy S."/>
            <person name="Kent W.J."/>
            <person name="Kitts P."/>
            <person name="Koonin E.V."/>
            <person name="Korf I."/>
            <person name="Kulp D."/>
            <person name="Lancet D."/>
            <person name="Lowe T.M."/>
            <person name="McLysaght A."/>
            <person name="Mikkelsen T."/>
            <person name="Moran J.V."/>
            <person name="Mulder N."/>
            <person name="Pollara V.J."/>
            <person name="Ponting C.P."/>
            <person name="Schuler G."/>
            <person name="Schultz J."/>
            <person name="Slater G."/>
            <person name="Smit A.F."/>
            <person name="Stupka E."/>
            <person name="Szustakowski J."/>
            <person name="Thierry-Mieg D."/>
            <person name="Thierry-Mieg J."/>
            <person name="Wagner L."/>
            <person name="Wallis J."/>
            <person name="Wheeler R."/>
            <person name="Williams A."/>
            <person name="Wolf Y.I."/>
            <person name="Wolfe K.H."/>
            <person name="Yang S.P."/>
            <person name="Yeh R.F."/>
            <person name="Collins F."/>
            <person name="Guyer M.S."/>
            <person name="Peterson J."/>
            <person name="Felsenfeld A."/>
            <person name="Wetterstrand K.A."/>
            <person name="Patrinos A."/>
            <person name="Morgan M.J."/>
            <person name="de Jong P."/>
            <person name="Catanese J.J."/>
            <person name="Osoegawa K."/>
            <person name="Shizuya H."/>
            <person name="Choi S."/>
            <person name="Chen Y.J."/>
        </authorList>
    </citation>
    <scope>NUCLEOTIDE SEQUENCE [LARGE SCALE GENOMIC DNA]</scope>
</reference>
<gene>
    <name evidence="2" type="primary">POLRMT</name>
</gene>
<reference evidence="2 3" key="2">
    <citation type="journal article" date="2004" name="Nature">
        <title>The DNA sequence and biology of human chromosome 19.</title>
        <authorList>
            <person name="Grimwood J."/>
            <person name="Gordon L.A."/>
            <person name="Olsen A."/>
            <person name="Terry A."/>
            <person name="Schmutz J."/>
            <person name="Lamerdin J."/>
            <person name="Hellsten U."/>
            <person name="Goodstein D."/>
            <person name="Couronne O."/>
            <person name="Tran-Gyamfi M."/>
            <person name="Aerts A."/>
            <person name="Altherr M."/>
            <person name="Ashworth L."/>
            <person name="Bajorek E."/>
            <person name="Black S."/>
            <person name="Branscomb E."/>
            <person name="Caenepeel S."/>
            <person name="Carrano A."/>
            <person name="Caoile C."/>
            <person name="Chan Y.M."/>
            <person name="Christensen M."/>
            <person name="Cleland C.A."/>
            <person name="Copeland A."/>
            <person name="Dalin E."/>
            <person name="Dehal P."/>
            <person name="Denys M."/>
            <person name="Detter J.C."/>
            <person name="Escobar J."/>
            <person name="Flowers D."/>
            <person name="Fotopulos D."/>
            <person name="Garcia C."/>
            <person name="Georgescu A.M."/>
            <person name="Glavina T."/>
            <person name="Gomez M."/>
            <person name="Gonzales E."/>
            <person name="Groza M."/>
            <person name="Hammon N."/>
            <person name="Hawkins T."/>
            <person name="Haydu L."/>
            <person name="Ho I."/>
            <person name="Huang W."/>
            <person name="Israni S."/>
            <person name="Jett J."/>
            <person name="Kadner K."/>
            <person name="Kimball H."/>
            <person name="Kobayashi A."/>
            <person name="Larionov V."/>
            <person name="Leem S.H."/>
            <person name="Lopez F."/>
            <person name="Lou Y."/>
            <person name="Lowry S."/>
            <person name="Malfatti S."/>
            <person name="Martinez D."/>
            <person name="McCready P."/>
            <person name="Medina C."/>
            <person name="Morgan J."/>
            <person name="Nelson K."/>
            <person name="Nolan M."/>
            <person name="Ovcharenko I."/>
            <person name="Pitluck S."/>
            <person name="Pollard M."/>
            <person name="Popkie A.P."/>
            <person name="Predki P."/>
            <person name="Quan G."/>
            <person name="Ramirez L."/>
            <person name="Rash S."/>
            <person name="Retterer J."/>
            <person name="Rodriguez A."/>
            <person name="Rogers S."/>
            <person name="Salamov A."/>
            <person name="Salazar A."/>
            <person name="She X."/>
            <person name="Smith D."/>
            <person name="Slezak T."/>
            <person name="Solovyev V."/>
            <person name="Thayer N."/>
            <person name="Tice H."/>
            <person name="Tsai M."/>
            <person name="Ustaszewska A."/>
            <person name="Vo N."/>
            <person name="Wagner M."/>
            <person name="Wheeler J."/>
            <person name="Wu K."/>
            <person name="Xie G."/>
            <person name="Yang J."/>
            <person name="Dubchak I."/>
            <person name="Furey T.S."/>
            <person name="DeJong P."/>
            <person name="Dickson M."/>
            <person name="Gordon D."/>
            <person name="Eichler E.E."/>
            <person name="Pennacchio L.A."/>
            <person name="Richardson P."/>
            <person name="Stubbs L."/>
            <person name="Rokhsar D.S."/>
            <person name="Myers R.M."/>
            <person name="Rubin E.M."/>
            <person name="Lucas S.M."/>
        </authorList>
    </citation>
    <scope>NUCLEOTIDE SEQUENCE [LARGE SCALE GENOMIC DNA]</scope>
</reference>
<feature type="compositionally biased region" description="Low complexity" evidence="1">
    <location>
        <begin position="38"/>
        <end position="56"/>
    </location>
</feature>
<accession>R4GN79</accession>
<dbReference type="HOGENOM" id="CLU_3013536_0_0_1"/>
<sequence length="56" mass="5689">MSALCWGRGAAGLKRALRPCGRPGLPGKEGNTKGDGQAARGPRRGLLPARPGPLAL</sequence>
<dbReference type="Ensembl" id="ENST00000592863.2">
    <property type="protein sequence ID" value="ENSP00000473524.2"/>
    <property type="gene ID" value="ENSG00000099821.14"/>
</dbReference>
<evidence type="ECO:0000256" key="1">
    <source>
        <dbReference type="SAM" id="MobiDB-lite"/>
    </source>
</evidence>
<dbReference type="EMBL" id="AC004449">
    <property type="status" value="NOT_ANNOTATED_CDS"/>
    <property type="molecule type" value="Genomic_DNA"/>
</dbReference>
<dbReference type="Ensembl" id="ENST00000592863.2">
    <property type="protein sequence ID" value="ENSP00000473524.2"/>
    <property type="gene ID" value="ENSG00000099821.15"/>
</dbReference>
<dbReference type="UCSC" id="uc060qpq.1">
    <property type="organism name" value="human"/>
</dbReference>
<dbReference type="OrthoDB" id="276422at2759"/>
<protein>
    <submittedName>
        <fullName evidence="2">RNA polymerase mitochondrial</fullName>
    </submittedName>
</protein>
<dbReference type="Bgee" id="ENSG00000099821">
    <property type="expression patterns" value="Expressed in left testis and 165 other cell types or tissues"/>
</dbReference>
<evidence type="ECO:0000313" key="2">
    <source>
        <dbReference type="Ensembl" id="ENSP00000473524.2"/>
    </source>
</evidence>
<feature type="region of interest" description="Disordered" evidence="1">
    <location>
        <begin position="19"/>
        <end position="56"/>
    </location>
</feature>
<dbReference type="MassIVE" id="R4GN79"/>
<reference evidence="2" key="4">
    <citation type="submission" date="2025-08" db="UniProtKB">
        <authorList>
            <consortium name="Ensembl"/>
        </authorList>
    </citation>
    <scope>IDENTIFICATION</scope>
</reference>
<evidence type="ECO:0000313" key="3">
    <source>
        <dbReference type="Proteomes" id="UP000005640"/>
    </source>
</evidence>
<reference evidence="2 3" key="3">
    <citation type="journal article" date="2004" name="Nature">
        <title>Finishing the euchromatic sequence of the human genome.</title>
        <authorList>
            <consortium name="International Human Genome Sequencing Consortium"/>
        </authorList>
    </citation>
    <scope>NUCLEOTIDE SEQUENCE [LARGE SCALE GENOMIC DNA]</scope>
</reference>
<keyword evidence="3" id="KW-1185">Reference proteome</keyword>
<dbReference type="GeneTree" id="ENSGT00390000008060"/>
<dbReference type="HGNC" id="HGNC:9200">
    <property type="gene designation" value="POLRMT"/>
</dbReference>
<dbReference type="OpenTargets" id="ENSG00000099821"/>
<dbReference type="VEuPathDB" id="HostDB:ENSG00000099821"/>
<organism evidence="2 3">
    <name type="scientific">Homo sapiens</name>
    <name type="common">Human</name>
    <dbReference type="NCBI Taxonomy" id="9606"/>
    <lineage>
        <taxon>Eukaryota</taxon>
        <taxon>Metazoa</taxon>
        <taxon>Chordata</taxon>
        <taxon>Craniata</taxon>
        <taxon>Vertebrata</taxon>
        <taxon>Euteleostomi</taxon>
        <taxon>Mammalia</taxon>
        <taxon>Eutheria</taxon>
        <taxon>Euarchontoglires</taxon>
        <taxon>Primates</taxon>
        <taxon>Haplorrhini</taxon>
        <taxon>Catarrhini</taxon>
        <taxon>Hominidae</taxon>
        <taxon>Homo</taxon>
    </lineage>
</organism>
<proteinExistence type="predicted"/>
<reference evidence="2" key="5">
    <citation type="submission" date="2025-09" db="UniProtKB">
        <authorList>
            <consortium name="Ensembl"/>
        </authorList>
    </citation>
    <scope>IDENTIFICATION</scope>
</reference>